<dbReference type="PANTHER" id="PTHR35794:SF1">
    <property type="entry name" value="CELL CYCLE PROTEIN GPSB"/>
    <property type="match status" value="1"/>
</dbReference>
<comment type="caution">
    <text evidence="1">The sequence shown here is derived from an EMBL/GenBank/DDBJ whole genome shotgun (WGS) entry which is preliminary data.</text>
</comment>
<gene>
    <name evidence="1" type="ORF">ACFO0C_38080</name>
</gene>
<dbReference type="InterPro" id="IPR007793">
    <property type="entry name" value="DivIVA_fam"/>
</dbReference>
<organism evidence="1 2">
    <name type="scientific">Actinoplanes subglobosus</name>
    <dbReference type="NCBI Taxonomy" id="1547892"/>
    <lineage>
        <taxon>Bacteria</taxon>
        <taxon>Bacillati</taxon>
        <taxon>Actinomycetota</taxon>
        <taxon>Actinomycetes</taxon>
        <taxon>Micromonosporales</taxon>
        <taxon>Micromonosporaceae</taxon>
        <taxon>Actinoplanes</taxon>
    </lineage>
</organism>
<dbReference type="RefSeq" id="WP_378071645.1">
    <property type="nucleotide sequence ID" value="NZ_JBHSBL010000025.1"/>
</dbReference>
<accession>A0ABV8J9Y2</accession>
<dbReference type="Proteomes" id="UP001595867">
    <property type="component" value="Unassembled WGS sequence"/>
</dbReference>
<protein>
    <submittedName>
        <fullName evidence="1">DivIVA domain-containing protein</fullName>
    </submittedName>
</protein>
<dbReference type="EMBL" id="JBHSBL010000025">
    <property type="protein sequence ID" value="MFC4070770.1"/>
    <property type="molecule type" value="Genomic_DNA"/>
</dbReference>
<dbReference type="PANTHER" id="PTHR35794">
    <property type="entry name" value="CELL DIVISION PROTEIN DIVIVA"/>
    <property type="match status" value="1"/>
</dbReference>
<reference evidence="2" key="1">
    <citation type="journal article" date="2019" name="Int. J. Syst. Evol. Microbiol.">
        <title>The Global Catalogue of Microorganisms (GCM) 10K type strain sequencing project: providing services to taxonomists for standard genome sequencing and annotation.</title>
        <authorList>
            <consortium name="The Broad Institute Genomics Platform"/>
            <consortium name="The Broad Institute Genome Sequencing Center for Infectious Disease"/>
            <person name="Wu L."/>
            <person name="Ma J."/>
        </authorList>
    </citation>
    <scope>NUCLEOTIDE SEQUENCE [LARGE SCALE GENOMIC DNA]</scope>
    <source>
        <strain evidence="2">TBRC 5832</strain>
    </source>
</reference>
<name>A0ABV8J9Y2_9ACTN</name>
<sequence length="180" mass="19885">MITDSEVTLHRREADGVTIYQGSTAQRPAPEPPDKAIAILALAQRTADEHIADARIQADRLLAEARAYAEEQRVDADRLLSDARAEAEHIVSGGTVYAEQLRLQAQQRYEDAVGGLSAKREALQRQIETLASFDQDYRQRITLFLQSQLRALWADHPQTVDSLEDDLRVPGGPVESLGAG</sequence>
<evidence type="ECO:0000313" key="2">
    <source>
        <dbReference type="Proteomes" id="UP001595867"/>
    </source>
</evidence>
<keyword evidence="2" id="KW-1185">Reference proteome</keyword>
<proteinExistence type="predicted"/>
<evidence type="ECO:0000313" key="1">
    <source>
        <dbReference type="EMBL" id="MFC4070770.1"/>
    </source>
</evidence>